<dbReference type="PROSITE" id="PS50157">
    <property type="entry name" value="ZINC_FINGER_C2H2_2"/>
    <property type="match status" value="3"/>
</dbReference>
<dbReference type="Proteomes" id="UP000825935">
    <property type="component" value="Chromosome 20"/>
</dbReference>
<gene>
    <name evidence="3" type="ORF">KP509_20G018800</name>
</gene>
<keyword evidence="1" id="KW-0863">Zinc-finger</keyword>
<organism evidence="3 4">
    <name type="scientific">Ceratopteris richardii</name>
    <name type="common">Triangle waterfern</name>
    <dbReference type="NCBI Taxonomy" id="49495"/>
    <lineage>
        <taxon>Eukaryota</taxon>
        <taxon>Viridiplantae</taxon>
        <taxon>Streptophyta</taxon>
        <taxon>Embryophyta</taxon>
        <taxon>Tracheophyta</taxon>
        <taxon>Polypodiopsida</taxon>
        <taxon>Polypodiidae</taxon>
        <taxon>Polypodiales</taxon>
        <taxon>Pteridineae</taxon>
        <taxon>Pteridaceae</taxon>
        <taxon>Parkerioideae</taxon>
        <taxon>Ceratopteris</taxon>
    </lineage>
</organism>
<name>A0A8T2SFE9_CERRI</name>
<evidence type="ECO:0000259" key="2">
    <source>
        <dbReference type="PROSITE" id="PS50157"/>
    </source>
</evidence>
<dbReference type="InterPro" id="IPR036236">
    <property type="entry name" value="Znf_C2H2_sf"/>
</dbReference>
<sequence length="563" mass="62538">MSELSVPTPPCEDYIDVATLRILDLRTFGQDEIRSLTHLCGDGSVRLQDFVNVIVDKSIFNESLGSRKQTYDRDRIPLNRQRPLAVGSAAIQLHLAGEDKDLTHKELILHLCRQLKIENGDRALYQPQESQQLALAAGGSPPVRLARIGRASTAMATSMEIVADNKSLGNGNEPALASLYRSGKKLKTKEEARRRAAEALAAVASEAHGDEFERRAIRFVSFRQGEQALGKDIPADSMDSAPQIEKNLLSPETGAAGTSAPLETPTSLNPCKQIKAACRTCGRSFFNIYSLKRHTVSTGHASDPAPRIGTPLEKRKSQMMLPKETDYVGKHHLSDEKSEDKGYNQGTKLGKRKLDVILPEHPPKRTIRHYTCRICRRQFIRRKQYFRHVKTHFTKGEKKMSKRGKKIGRAHIPSRRMKIRLGKSSVVNQTVHMTKGATKQKRKLEVLLSGRQLQSQKADEGSQQTSNQSNLVLICQECGKIFDNFSRYTGHLSMHTKIRKVLVTEGNIPGTASIKKNVINKEDLPSLGFRKLLSATSGTYLSGLPAKFLFSDSGMANQKAGNV</sequence>
<dbReference type="InterPro" id="IPR013087">
    <property type="entry name" value="Znf_C2H2_type"/>
</dbReference>
<dbReference type="PANTHER" id="PTHR37701">
    <property type="entry name" value="METHYL-CPG-BINDING DOMAIN-CONTAINING PROTEIN 8"/>
    <property type="match status" value="1"/>
</dbReference>
<feature type="domain" description="C2H2-type" evidence="2">
    <location>
        <begin position="370"/>
        <end position="397"/>
    </location>
</feature>
<keyword evidence="1" id="KW-0479">Metal-binding</keyword>
<keyword evidence="1" id="KW-0862">Zinc</keyword>
<accession>A0A8T2SFE9</accession>
<feature type="domain" description="C2H2-type" evidence="2">
    <location>
        <begin position="276"/>
        <end position="305"/>
    </location>
</feature>
<evidence type="ECO:0000313" key="4">
    <source>
        <dbReference type="Proteomes" id="UP000825935"/>
    </source>
</evidence>
<dbReference type="SUPFAM" id="SSF57667">
    <property type="entry name" value="beta-beta-alpha zinc fingers"/>
    <property type="match status" value="1"/>
</dbReference>
<dbReference type="OrthoDB" id="1675150at2759"/>
<dbReference type="PANTHER" id="PTHR37701:SF17">
    <property type="entry name" value="METHYL BINDING DOMAIN117"/>
    <property type="match status" value="1"/>
</dbReference>
<evidence type="ECO:0000313" key="3">
    <source>
        <dbReference type="EMBL" id="KAH7331181.1"/>
    </source>
</evidence>
<protein>
    <recommendedName>
        <fullName evidence="2">C2H2-type domain-containing protein</fullName>
    </recommendedName>
</protein>
<proteinExistence type="predicted"/>
<dbReference type="PROSITE" id="PS00028">
    <property type="entry name" value="ZINC_FINGER_C2H2_1"/>
    <property type="match status" value="3"/>
</dbReference>
<evidence type="ECO:0000256" key="1">
    <source>
        <dbReference type="PROSITE-ProRule" id="PRU00042"/>
    </source>
</evidence>
<dbReference type="EMBL" id="CM035425">
    <property type="protein sequence ID" value="KAH7331181.1"/>
    <property type="molecule type" value="Genomic_DNA"/>
</dbReference>
<feature type="domain" description="C2H2-type" evidence="2">
    <location>
        <begin position="473"/>
        <end position="500"/>
    </location>
</feature>
<reference evidence="3" key="1">
    <citation type="submission" date="2021-08" db="EMBL/GenBank/DDBJ databases">
        <title>WGS assembly of Ceratopteris richardii.</title>
        <authorList>
            <person name="Marchant D.B."/>
            <person name="Chen G."/>
            <person name="Jenkins J."/>
            <person name="Shu S."/>
            <person name="Leebens-Mack J."/>
            <person name="Grimwood J."/>
            <person name="Schmutz J."/>
            <person name="Soltis P."/>
            <person name="Soltis D."/>
            <person name="Chen Z.-H."/>
        </authorList>
    </citation>
    <scope>NUCLEOTIDE SEQUENCE</scope>
    <source>
        <strain evidence="3">Whitten #5841</strain>
        <tissue evidence="3">Leaf</tissue>
    </source>
</reference>
<dbReference type="AlphaFoldDB" id="A0A8T2SFE9"/>
<dbReference type="SMART" id="SM00355">
    <property type="entry name" value="ZnF_C2H2"/>
    <property type="match status" value="3"/>
</dbReference>
<keyword evidence="4" id="KW-1185">Reference proteome</keyword>
<dbReference type="InterPro" id="IPR037472">
    <property type="entry name" value="MBD8"/>
</dbReference>
<dbReference type="GO" id="GO:0008270">
    <property type="term" value="F:zinc ion binding"/>
    <property type="evidence" value="ECO:0007669"/>
    <property type="project" value="UniProtKB-KW"/>
</dbReference>
<comment type="caution">
    <text evidence="3">The sequence shown here is derived from an EMBL/GenBank/DDBJ whole genome shotgun (WGS) entry which is preliminary data.</text>
</comment>